<name>A0A7C8IAV2_9PLEO</name>
<gene>
    <name evidence="2" type="ORF">BDV95DRAFT_299278</name>
</gene>
<organism evidence="2 3">
    <name type="scientific">Massariosphaeria phaeospora</name>
    <dbReference type="NCBI Taxonomy" id="100035"/>
    <lineage>
        <taxon>Eukaryota</taxon>
        <taxon>Fungi</taxon>
        <taxon>Dikarya</taxon>
        <taxon>Ascomycota</taxon>
        <taxon>Pezizomycotina</taxon>
        <taxon>Dothideomycetes</taxon>
        <taxon>Pleosporomycetidae</taxon>
        <taxon>Pleosporales</taxon>
        <taxon>Pleosporales incertae sedis</taxon>
        <taxon>Massariosphaeria</taxon>
    </lineage>
</organism>
<proteinExistence type="predicted"/>
<dbReference type="AlphaFoldDB" id="A0A7C8IAV2"/>
<sequence length="181" mass="19952">MSTLCHSCVRYSVVNSVRLLHLRVETRRSVKMVSIVRCSYVVQANGTFPPQYSVEKTRPPDALLQRRVRLPYSRQSSIASLGAAVLSSDMTVQVFIHFLAYAYKTTRARFYYGSGVYGMHSDGWHSSGLDAAIDLVRSATVYCSLLGCVASDCKSAANETGDCSRRGRRLPRGRAEGGMGQ</sequence>
<accession>A0A7C8IAV2</accession>
<reference evidence="2 3" key="1">
    <citation type="submission" date="2020-01" db="EMBL/GenBank/DDBJ databases">
        <authorList>
            <consortium name="DOE Joint Genome Institute"/>
            <person name="Haridas S."/>
            <person name="Albert R."/>
            <person name="Binder M."/>
            <person name="Bloem J."/>
            <person name="Labutti K."/>
            <person name="Salamov A."/>
            <person name="Andreopoulos B."/>
            <person name="Baker S.E."/>
            <person name="Barry K."/>
            <person name="Bills G."/>
            <person name="Bluhm B.H."/>
            <person name="Cannon C."/>
            <person name="Castanera R."/>
            <person name="Culley D.E."/>
            <person name="Daum C."/>
            <person name="Ezra D."/>
            <person name="Gonzalez J.B."/>
            <person name="Henrissat B."/>
            <person name="Kuo A."/>
            <person name="Liang C."/>
            <person name="Lipzen A."/>
            <person name="Lutzoni F."/>
            <person name="Magnuson J."/>
            <person name="Mondo S."/>
            <person name="Nolan M."/>
            <person name="Ohm R."/>
            <person name="Pangilinan J."/>
            <person name="Park H.-J.H."/>
            <person name="Ramirez L."/>
            <person name="Alfaro M."/>
            <person name="Sun H."/>
            <person name="Tritt A."/>
            <person name="Yoshinaga Y."/>
            <person name="Zwiers L.-H.L."/>
            <person name="Turgeon B.G."/>
            <person name="Goodwin S.B."/>
            <person name="Spatafora J.W."/>
            <person name="Crous P.W."/>
            <person name="Grigoriev I.V."/>
        </authorList>
    </citation>
    <scope>NUCLEOTIDE SEQUENCE [LARGE SCALE GENOMIC DNA]</scope>
    <source>
        <strain evidence="2 3">CBS 611.86</strain>
    </source>
</reference>
<evidence type="ECO:0000313" key="3">
    <source>
        <dbReference type="Proteomes" id="UP000481861"/>
    </source>
</evidence>
<protein>
    <submittedName>
        <fullName evidence="2">Uncharacterized protein</fullName>
    </submittedName>
</protein>
<keyword evidence="3" id="KW-1185">Reference proteome</keyword>
<dbReference type="EMBL" id="JAADJZ010000005">
    <property type="protein sequence ID" value="KAF2874808.1"/>
    <property type="molecule type" value="Genomic_DNA"/>
</dbReference>
<evidence type="ECO:0000256" key="1">
    <source>
        <dbReference type="SAM" id="MobiDB-lite"/>
    </source>
</evidence>
<feature type="region of interest" description="Disordered" evidence="1">
    <location>
        <begin position="158"/>
        <end position="181"/>
    </location>
</feature>
<comment type="caution">
    <text evidence="2">The sequence shown here is derived from an EMBL/GenBank/DDBJ whole genome shotgun (WGS) entry which is preliminary data.</text>
</comment>
<dbReference type="Proteomes" id="UP000481861">
    <property type="component" value="Unassembled WGS sequence"/>
</dbReference>
<evidence type="ECO:0000313" key="2">
    <source>
        <dbReference type="EMBL" id="KAF2874808.1"/>
    </source>
</evidence>